<name>A0A1H9Q7N9_9BACI</name>
<proteinExistence type="inferred from homology"/>
<protein>
    <submittedName>
        <fullName evidence="4">Choloylglycine hydrolase</fullName>
    </submittedName>
</protein>
<dbReference type="GO" id="GO:0016787">
    <property type="term" value="F:hydrolase activity"/>
    <property type="evidence" value="ECO:0007669"/>
    <property type="project" value="UniProtKB-KW"/>
</dbReference>
<evidence type="ECO:0000313" key="4">
    <source>
        <dbReference type="EMBL" id="SER56428.1"/>
    </source>
</evidence>
<sequence>MCTNITIPRKSKDEALVSARTMDWCIRNPENSPLVNFVPRKQKFPEIDLPGEIHWKNKYGFIGAGYKLENFPVAYSDGLNEKGLSVASLWLACSEYPKPKKGEPLLYNMNLVSYVLGNFKNIQEVETALSKLTVVNITNLYPEVPALFHYIISDASGKHLIVEFIDGVMQTYTTDLGVLTNQPTYDWHLTNLNFYGNLSLKNNPDLFCGEEVTGSGQLGMPGDPSPQSRFIRAAFLRQTAFKPENTQQSIGLARLILQNLSVPIGTVIFQDPRFPEGTFDWTQWSVIRDHTNLGYYFYSDFNSTLYGIHLKQLDFKSSKQKQFPIYQPDWYENITKNFK</sequence>
<dbReference type="PANTHER" id="PTHR35527">
    <property type="entry name" value="CHOLOYLGLYCINE HYDROLASE"/>
    <property type="match status" value="1"/>
</dbReference>
<evidence type="ECO:0000259" key="3">
    <source>
        <dbReference type="Pfam" id="PF02275"/>
    </source>
</evidence>
<dbReference type="InterPro" id="IPR029132">
    <property type="entry name" value="CBAH/NAAA_C"/>
</dbReference>
<dbReference type="RefSeq" id="WP_093047416.1">
    <property type="nucleotide sequence ID" value="NZ_FOGT01000002.1"/>
</dbReference>
<reference evidence="5" key="1">
    <citation type="submission" date="2016-10" db="EMBL/GenBank/DDBJ databases">
        <authorList>
            <person name="Varghese N."/>
            <person name="Submissions S."/>
        </authorList>
    </citation>
    <scope>NUCLEOTIDE SEQUENCE [LARGE SCALE GENOMIC DNA]</scope>
    <source>
        <strain evidence="5">S9</strain>
    </source>
</reference>
<dbReference type="PANTHER" id="PTHR35527:SF2">
    <property type="entry name" value="HYDROLASE"/>
    <property type="match status" value="1"/>
</dbReference>
<dbReference type="InterPro" id="IPR029055">
    <property type="entry name" value="Ntn_hydrolases_N"/>
</dbReference>
<gene>
    <name evidence="4" type="ORF">SAMN05518684_10273</name>
</gene>
<keyword evidence="2 4" id="KW-0378">Hydrolase</keyword>
<dbReference type="SUPFAM" id="SSF56235">
    <property type="entry name" value="N-terminal nucleophile aminohydrolases (Ntn hydrolases)"/>
    <property type="match status" value="1"/>
</dbReference>
<feature type="domain" description="Choloylglycine hydrolase/NAAA C-terminal" evidence="3">
    <location>
        <begin position="2"/>
        <end position="319"/>
    </location>
</feature>
<comment type="similarity">
    <text evidence="1">Belongs to the peptidase C59 family.</text>
</comment>
<dbReference type="Proteomes" id="UP000198571">
    <property type="component" value="Unassembled WGS sequence"/>
</dbReference>
<dbReference type="Gene3D" id="3.60.60.10">
    <property type="entry name" value="Penicillin V Acylase, Chain A"/>
    <property type="match status" value="1"/>
</dbReference>
<dbReference type="EMBL" id="FOGT01000002">
    <property type="protein sequence ID" value="SER56428.1"/>
    <property type="molecule type" value="Genomic_DNA"/>
</dbReference>
<dbReference type="InterPro" id="IPR052193">
    <property type="entry name" value="Peptidase_C59"/>
</dbReference>
<dbReference type="AlphaFoldDB" id="A0A1H9Q7N9"/>
<evidence type="ECO:0000256" key="1">
    <source>
        <dbReference type="ARBA" id="ARBA00006625"/>
    </source>
</evidence>
<evidence type="ECO:0000313" key="5">
    <source>
        <dbReference type="Proteomes" id="UP000198571"/>
    </source>
</evidence>
<keyword evidence="5" id="KW-1185">Reference proteome</keyword>
<organism evidence="4 5">
    <name type="scientific">Salipaludibacillus aurantiacus</name>
    <dbReference type="NCBI Taxonomy" id="1601833"/>
    <lineage>
        <taxon>Bacteria</taxon>
        <taxon>Bacillati</taxon>
        <taxon>Bacillota</taxon>
        <taxon>Bacilli</taxon>
        <taxon>Bacillales</taxon>
        <taxon>Bacillaceae</taxon>
    </lineage>
</organism>
<dbReference type="OrthoDB" id="9794717at2"/>
<accession>A0A1H9Q7N9</accession>
<dbReference type="Pfam" id="PF02275">
    <property type="entry name" value="CBAH"/>
    <property type="match status" value="1"/>
</dbReference>
<evidence type="ECO:0000256" key="2">
    <source>
        <dbReference type="ARBA" id="ARBA00022801"/>
    </source>
</evidence>